<comment type="subcellular location">
    <subcellularLocation>
        <location evidence="1">Secreted</location>
    </subcellularLocation>
</comment>
<evidence type="ECO:0000313" key="5">
    <source>
        <dbReference type="Proteomes" id="UP001596031"/>
    </source>
</evidence>
<reference evidence="5" key="1">
    <citation type="journal article" date="2019" name="Int. J. Syst. Evol. Microbiol.">
        <title>The Global Catalogue of Microorganisms (GCM) 10K type strain sequencing project: providing services to taxonomists for standard genome sequencing and annotation.</title>
        <authorList>
            <consortium name="The Broad Institute Genomics Platform"/>
            <consortium name="The Broad Institute Genome Sequencing Center for Infectious Disease"/>
            <person name="Wu L."/>
            <person name="Ma J."/>
        </authorList>
    </citation>
    <scope>NUCLEOTIDE SEQUENCE [LARGE SCALE GENOMIC DNA]</scope>
    <source>
        <strain evidence="5">CCUG 38813</strain>
    </source>
</reference>
<gene>
    <name evidence="4" type="ORF">ACFPOU_07325</name>
</gene>
<proteinExistence type="predicted"/>
<name>A0ABW0PHA3_9BURK</name>
<dbReference type="Gene3D" id="3.20.20.370">
    <property type="entry name" value="Glycoside hydrolase/deacetylase"/>
    <property type="match status" value="1"/>
</dbReference>
<dbReference type="InterPro" id="IPR051398">
    <property type="entry name" value="Polysacch_Deacetylase"/>
</dbReference>
<dbReference type="InterPro" id="IPR011330">
    <property type="entry name" value="Glyco_hydro/deAcase_b/a-brl"/>
</dbReference>
<dbReference type="PANTHER" id="PTHR34216:SF3">
    <property type="entry name" value="POLY-BETA-1,6-N-ACETYL-D-GLUCOSAMINE N-DEACETYLASE"/>
    <property type="match status" value="1"/>
</dbReference>
<dbReference type="Pfam" id="PF01522">
    <property type="entry name" value="Polysacc_deac_1"/>
    <property type="match status" value="1"/>
</dbReference>
<dbReference type="Proteomes" id="UP001596031">
    <property type="component" value="Unassembled WGS sequence"/>
</dbReference>
<accession>A0ABW0PHA3</accession>
<dbReference type="EMBL" id="JBHSMS010000023">
    <property type="protein sequence ID" value="MFC5510932.1"/>
    <property type="molecule type" value="Genomic_DNA"/>
</dbReference>
<protein>
    <submittedName>
        <fullName evidence="4">Polysaccharide deacetylase family protein</fullName>
    </submittedName>
</protein>
<sequence>MSIKQTVLRVARAAGVFALTRMATRKYPRILCYHGGNLGDERLYNPKLFCTPEQLRQRLDWLRAKGFAPVTLDQIAAGGVPGHGIPVAVTLDDGWYSSWHDLLPLLAEYGHRPALYLHTEAYEAGAPIVAVSLRYLLWKAGPVQVVVQGIAPAVDGPVDLADAAQRRRLCGAAEDWLAQQPRAQVAGCLERLGNALGVSPAQLDLASRRFSYMDVAELRAASAGGCSIELHGHVHEYVPGQDARNRANIEHCRAVIEAAGLPRAVHYCYPSGAFDAGAAAVMRAAGVATATTCVPGLVKLQDADARFFLPRFLDGGNVSMIEFEAEMSGVLQLLRALTRRGDLAAHALRPSAT</sequence>
<keyword evidence="5" id="KW-1185">Reference proteome</keyword>
<evidence type="ECO:0000256" key="1">
    <source>
        <dbReference type="ARBA" id="ARBA00004613"/>
    </source>
</evidence>
<dbReference type="InterPro" id="IPR002509">
    <property type="entry name" value="NODB_dom"/>
</dbReference>
<evidence type="ECO:0000256" key="2">
    <source>
        <dbReference type="ARBA" id="ARBA00022729"/>
    </source>
</evidence>
<dbReference type="PANTHER" id="PTHR34216">
    <property type="match status" value="1"/>
</dbReference>
<dbReference type="CDD" id="cd10918">
    <property type="entry name" value="CE4_NodB_like_5s_6s"/>
    <property type="match status" value="1"/>
</dbReference>
<evidence type="ECO:0000259" key="3">
    <source>
        <dbReference type="Pfam" id="PF01522"/>
    </source>
</evidence>
<evidence type="ECO:0000313" key="4">
    <source>
        <dbReference type="EMBL" id="MFC5510932.1"/>
    </source>
</evidence>
<dbReference type="RefSeq" id="WP_379718853.1">
    <property type="nucleotide sequence ID" value="NZ_JBHSMS010000023.1"/>
</dbReference>
<organism evidence="4 5">
    <name type="scientific">Massilia jejuensis</name>
    <dbReference type="NCBI Taxonomy" id="648894"/>
    <lineage>
        <taxon>Bacteria</taxon>
        <taxon>Pseudomonadati</taxon>
        <taxon>Pseudomonadota</taxon>
        <taxon>Betaproteobacteria</taxon>
        <taxon>Burkholderiales</taxon>
        <taxon>Oxalobacteraceae</taxon>
        <taxon>Telluria group</taxon>
        <taxon>Massilia</taxon>
    </lineage>
</organism>
<comment type="caution">
    <text evidence="4">The sequence shown here is derived from an EMBL/GenBank/DDBJ whole genome shotgun (WGS) entry which is preliminary data.</text>
</comment>
<dbReference type="SUPFAM" id="SSF88713">
    <property type="entry name" value="Glycoside hydrolase/deacetylase"/>
    <property type="match status" value="1"/>
</dbReference>
<keyword evidence="2" id="KW-0732">Signal</keyword>
<feature type="domain" description="NodB homology" evidence="3">
    <location>
        <begin position="217"/>
        <end position="288"/>
    </location>
</feature>